<dbReference type="AlphaFoldDB" id="A0AAE6Z2T4"/>
<dbReference type="InterPro" id="IPR012341">
    <property type="entry name" value="6hp_glycosidase-like_sf"/>
</dbReference>
<name>A0AAE6Z2T4_9GAMM</name>
<proteinExistence type="predicted"/>
<reference evidence="1 2" key="1">
    <citation type="submission" date="2018-11" db="EMBL/GenBank/DDBJ databases">
        <title>Complete genome sequence of Dickeya zeae strain CE1 infecting Canna edulis Ker-Gawl. in China.</title>
        <authorList>
            <person name="Zhang J."/>
            <person name="Lin B."/>
            <person name="Shen H."/>
            <person name="Jiang S."/>
            <person name="Pu X."/>
            <person name="Sun D."/>
        </authorList>
    </citation>
    <scope>NUCLEOTIDE SEQUENCE [LARGE SCALE GENOMIC DNA]</scope>
    <source>
        <strain evidence="1 2">CE1</strain>
    </source>
</reference>
<sequence length="585" mass="65701">MNSNNISMSPSEWVLKPQSDGQLLSTAAPLLPFMARRIQGSFSGEKGIVQLALWGSGTLGRLHVAPFSGPCTFAPNRLLSETQGFYVAQSQPVVLLTQTSFLRFYPAKRRAWWDQQAGRALREKQGTQQRWVLPWGVVIVEQRDNDVLIAAGNDDAEALRGLSLSTEQIRLEAQRYIDDCDQLPQAQPLLRSMVQQSLHAALSSIRYDHTGKFAGLAAGMDYSAPARTYYRDGYWTLQALLPLQPQIVLEEIHLMAAGLQPTGEAPSGVILNGPGLSAAWEDARRHNPAVKENHSRPQDWWSDHFDSPLFFILTIADYVRVTGDASPCEQYWAQITTIITRYEGFILHEDGLPQKPSHNDRDWADNVYRFGYVAYDLGLWFGAVNAVAQWAAERDPALAQRCARLASQASRHLDAALLQPDGHYADYGRPGEFIEDHLTLDSLTLLRYGAVDAGRAEAVLRRVQTRLESRHNSEQRYGDWGVLCAWPPFKRRSDTRAKSAFALRYHNGSDWPYLDGLYADTLLQYGIPGSEYPLTRWWMTCLEQGWAGAVEYFSPPFGRGSLLQGWSSMPAAVVMKYRHHFDGGQ</sequence>
<dbReference type="GO" id="GO:0005975">
    <property type="term" value="P:carbohydrate metabolic process"/>
    <property type="evidence" value="ECO:0007669"/>
    <property type="project" value="InterPro"/>
</dbReference>
<gene>
    <name evidence="1" type="ORF">DWG24_20725</name>
</gene>
<dbReference type="EMBL" id="CP033622">
    <property type="protein sequence ID" value="QIZ52992.1"/>
    <property type="molecule type" value="Genomic_DNA"/>
</dbReference>
<dbReference type="Proteomes" id="UP000500801">
    <property type="component" value="Chromosome"/>
</dbReference>
<accession>A0AAE6Z2T4</accession>
<dbReference type="RefSeq" id="WP_168363877.1">
    <property type="nucleotide sequence ID" value="NZ_CP033622.1"/>
</dbReference>
<protein>
    <submittedName>
        <fullName evidence="1">Glycogen debranching protein</fullName>
    </submittedName>
</protein>
<dbReference type="InterPro" id="IPR008928">
    <property type="entry name" value="6-hairpin_glycosidase_sf"/>
</dbReference>
<organism evidence="1 2">
    <name type="scientific">Dickeya zeae</name>
    <dbReference type="NCBI Taxonomy" id="204042"/>
    <lineage>
        <taxon>Bacteria</taxon>
        <taxon>Pseudomonadati</taxon>
        <taxon>Pseudomonadota</taxon>
        <taxon>Gammaproteobacteria</taxon>
        <taxon>Enterobacterales</taxon>
        <taxon>Pectobacteriaceae</taxon>
        <taxon>Dickeya</taxon>
    </lineage>
</organism>
<dbReference type="SUPFAM" id="SSF48208">
    <property type="entry name" value="Six-hairpin glycosidases"/>
    <property type="match status" value="1"/>
</dbReference>
<dbReference type="Gene3D" id="1.50.10.10">
    <property type="match status" value="1"/>
</dbReference>
<evidence type="ECO:0000313" key="2">
    <source>
        <dbReference type="Proteomes" id="UP000500801"/>
    </source>
</evidence>
<evidence type="ECO:0000313" key="1">
    <source>
        <dbReference type="EMBL" id="QIZ52992.1"/>
    </source>
</evidence>